<feature type="domain" description="FtsX extracellular" evidence="13">
    <location>
        <begin position="54"/>
        <end position="149"/>
    </location>
</feature>
<dbReference type="Proteomes" id="UP000463983">
    <property type="component" value="Chromosome"/>
</dbReference>
<dbReference type="Pfam" id="PF02687">
    <property type="entry name" value="FtsX"/>
    <property type="match status" value="1"/>
</dbReference>
<evidence type="ECO:0000313" key="14">
    <source>
        <dbReference type="EMBL" id="QHO63411.1"/>
    </source>
</evidence>
<evidence type="ECO:0000256" key="9">
    <source>
        <dbReference type="ARBA" id="ARBA00023306"/>
    </source>
</evidence>
<keyword evidence="7 11" id="KW-1133">Transmembrane helix</keyword>
<feature type="transmembrane region" description="Helical" evidence="11">
    <location>
        <begin position="231"/>
        <end position="252"/>
    </location>
</feature>
<dbReference type="InterPro" id="IPR004513">
    <property type="entry name" value="FtsX"/>
</dbReference>
<dbReference type="PIRSF" id="PIRSF003097">
    <property type="entry name" value="FtsX"/>
    <property type="match status" value="1"/>
</dbReference>
<evidence type="ECO:0000256" key="6">
    <source>
        <dbReference type="ARBA" id="ARBA00022692"/>
    </source>
</evidence>
<dbReference type="InterPro" id="IPR040690">
    <property type="entry name" value="FtsX_ECD"/>
</dbReference>
<evidence type="ECO:0000256" key="7">
    <source>
        <dbReference type="ARBA" id="ARBA00022989"/>
    </source>
</evidence>
<dbReference type="RefSeq" id="WP_161931794.1">
    <property type="nucleotide sequence ID" value="NZ_CP047901.1"/>
</dbReference>
<sequence length="303" mass="33382">MKVIKTTLRQIRRTPYQAISAIAVLTVTFFVGTIFALVAFGSQVILKHFETRPQVIAYLKDEVTPEILNPLKNQLESTNKTEEVRFVSKSEALAIYKESVGDDPLLLGTITDLSAVTADILPASLEISVTNPEYFPEIVEILKNSDLVDTNSKGEKDIDFPQDVVSELTAWTKGLRLGGLTLIIALLFSSILTITIIISMKIGHRRFEISTLKLLGANNSYVATPYILESILYSFTGALFGWLFSYIAFLYATPFLAPRLAGIITLPPSPLFMFEVLIGALLTALLLGLFSGSLAVGRFLSRR</sequence>
<dbReference type="InterPro" id="IPR003838">
    <property type="entry name" value="ABC3_permease_C"/>
</dbReference>
<reference evidence="15" key="1">
    <citation type="journal article" date="2020" name="Microorganisms">
        <title>Complete Genome of a Member of a New Bacterial Lineage in the Microgenomates Group Reveals an Unusual Nucleotide Composition Disparity Between Two Strands of DNA and Limited Metabolic Potential.</title>
        <authorList>
            <person name="Kadnikov V.V."/>
            <person name="Mardanov A.V."/>
            <person name="Beletsky A.V."/>
            <person name="Karnachuk O.V."/>
            <person name="Ravin N.V."/>
        </authorList>
    </citation>
    <scope>NUCLEOTIDE SEQUENCE [LARGE SCALE GENOMIC DNA]</scope>
</reference>
<keyword evidence="8 10" id="KW-0472">Membrane</keyword>
<evidence type="ECO:0000256" key="11">
    <source>
        <dbReference type="SAM" id="Phobius"/>
    </source>
</evidence>
<dbReference type="Gene3D" id="3.30.70.3040">
    <property type="match status" value="1"/>
</dbReference>
<dbReference type="KEGG" id="caqa:MICH65_0430"/>
<evidence type="ECO:0000256" key="3">
    <source>
        <dbReference type="ARBA" id="ARBA00021907"/>
    </source>
</evidence>
<dbReference type="PANTHER" id="PTHR47755">
    <property type="entry name" value="CELL DIVISION PROTEIN FTSX"/>
    <property type="match status" value="1"/>
</dbReference>
<evidence type="ECO:0000259" key="13">
    <source>
        <dbReference type="Pfam" id="PF18075"/>
    </source>
</evidence>
<evidence type="ECO:0000256" key="8">
    <source>
        <dbReference type="ARBA" id="ARBA00023136"/>
    </source>
</evidence>
<evidence type="ECO:0000259" key="12">
    <source>
        <dbReference type="Pfam" id="PF02687"/>
    </source>
</evidence>
<dbReference type="AlphaFoldDB" id="A0A857ND72"/>
<evidence type="ECO:0000256" key="5">
    <source>
        <dbReference type="ARBA" id="ARBA00022618"/>
    </source>
</evidence>
<feature type="transmembrane region" description="Helical" evidence="11">
    <location>
        <begin position="177"/>
        <end position="198"/>
    </location>
</feature>
<feature type="transmembrane region" description="Helical" evidence="11">
    <location>
        <begin position="272"/>
        <end position="296"/>
    </location>
</feature>
<gene>
    <name evidence="14" type="ORF">MICH65_0430</name>
</gene>
<keyword evidence="9 10" id="KW-0131">Cell cycle</keyword>
<evidence type="ECO:0000256" key="4">
    <source>
        <dbReference type="ARBA" id="ARBA00022475"/>
    </source>
</evidence>
<dbReference type="Pfam" id="PF18075">
    <property type="entry name" value="FtsX_ECD"/>
    <property type="match status" value="1"/>
</dbReference>
<accession>A0A857ND72</accession>
<evidence type="ECO:0000256" key="1">
    <source>
        <dbReference type="ARBA" id="ARBA00004651"/>
    </source>
</evidence>
<keyword evidence="4 10" id="KW-1003">Cell membrane</keyword>
<proteinExistence type="inferred from homology"/>
<feature type="domain" description="ABC3 transporter permease C-terminal" evidence="12">
    <location>
        <begin position="182"/>
        <end position="298"/>
    </location>
</feature>
<evidence type="ECO:0000313" key="15">
    <source>
        <dbReference type="Proteomes" id="UP000463983"/>
    </source>
</evidence>
<name>A0A857ND72_9BACT</name>
<dbReference type="GO" id="GO:0051301">
    <property type="term" value="P:cell division"/>
    <property type="evidence" value="ECO:0007669"/>
    <property type="project" value="UniProtKB-KW"/>
</dbReference>
<keyword evidence="15" id="KW-1185">Reference proteome</keyword>
<dbReference type="EMBL" id="CP047901">
    <property type="protein sequence ID" value="QHO63411.1"/>
    <property type="molecule type" value="Genomic_DNA"/>
</dbReference>
<evidence type="ECO:0000256" key="2">
    <source>
        <dbReference type="ARBA" id="ARBA00007379"/>
    </source>
</evidence>
<organism evidence="14 15">
    <name type="scientific">Candidatus Chazhemtobacterium aquaticus</name>
    <dbReference type="NCBI Taxonomy" id="2715735"/>
    <lineage>
        <taxon>Bacteria</taxon>
        <taxon>Candidatus Chazhemtobacteraceae</taxon>
        <taxon>Candidatus Chazhemtobacterium</taxon>
    </lineage>
</organism>
<dbReference type="GO" id="GO:0005886">
    <property type="term" value="C:plasma membrane"/>
    <property type="evidence" value="ECO:0007669"/>
    <property type="project" value="UniProtKB-SubCell"/>
</dbReference>
<comment type="subcellular location">
    <subcellularLocation>
        <location evidence="1">Cell membrane</location>
        <topology evidence="1">Multi-pass membrane protein</topology>
    </subcellularLocation>
</comment>
<dbReference type="PANTHER" id="PTHR47755:SF1">
    <property type="entry name" value="CELL DIVISION PROTEIN FTSX"/>
    <property type="match status" value="1"/>
</dbReference>
<evidence type="ECO:0000256" key="10">
    <source>
        <dbReference type="PIRNR" id="PIRNR003097"/>
    </source>
</evidence>
<keyword evidence="5 10" id="KW-0132">Cell division</keyword>
<comment type="similarity">
    <text evidence="2 10">Belongs to the ABC-4 integral membrane protein family. FtsX subfamily.</text>
</comment>
<feature type="transmembrane region" description="Helical" evidence="11">
    <location>
        <begin position="21"/>
        <end position="46"/>
    </location>
</feature>
<keyword evidence="6 11" id="KW-0812">Transmembrane</keyword>
<protein>
    <recommendedName>
        <fullName evidence="3 10">Cell division protein FtsX</fullName>
    </recommendedName>
</protein>